<dbReference type="AlphaFoldDB" id="A0A426VHZ3"/>
<accession>A0A426VHZ3</accession>
<organism evidence="1 2">
    <name type="scientific">Aquabacterium soli</name>
    <dbReference type="NCBI Taxonomy" id="2493092"/>
    <lineage>
        <taxon>Bacteria</taxon>
        <taxon>Pseudomonadati</taxon>
        <taxon>Pseudomonadota</taxon>
        <taxon>Betaproteobacteria</taxon>
        <taxon>Burkholderiales</taxon>
        <taxon>Aquabacterium</taxon>
    </lineage>
</organism>
<reference evidence="1 2" key="1">
    <citation type="submission" date="2018-12" db="EMBL/GenBank/DDBJ databases">
        <title>The whole draft genome of Aquabacterium sp. SJQ9.</title>
        <authorList>
            <person name="Sun L."/>
            <person name="Gao X."/>
            <person name="Chen W."/>
            <person name="Huang K."/>
        </authorList>
    </citation>
    <scope>NUCLEOTIDE SEQUENCE [LARGE SCALE GENOMIC DNA]</scope>
    <source>
        <strain evidence="1 2">SJQ9</strain>
    </source>
</reference>
<proteinExistence type="predicted"/>
<evidence type="ECO:0000313" key="1">
    <source>
        <dbReference type="EMBL" id="RRS06401.1"/>
    </source>
</evidence>
<evidence type="ECO:0008006" key="3">
    <source>
        <dbReference type="Google" id="ProtNLM"/>
    </source>
</evidence>
<name>A0A426VHZ3_9BURK</name>
<sequence>MKTLFALLLLLDGRPCMTLQEIADLRGMDFRTAQNKVYDGSLGIPVWKDCNQWFAHVEDVSNWIDEQRAQATAHLEKIRAQLGSRALLPSRKANLPDASPVPAPAQAFGVYLNTADIAALLGYKRRYVTDVITKHPDFPRPRQNMSQKNRRWLRQDLEVWIASTDKNLR</sequence>
<keyword evidence="2" id="KW-1185">Reference proteome</keyword>
<gene>
    <name evidence="1" type="ORF">EIP75_02120</name>
</gene>
<dbReference type="RefSeq" id="WP_125241543.1">
    <property type="nucleotide sequence ID" value="NZ_RSED01000001.1"/>
</dbReference>
<dbReference type="OrthoDB" id="8662296at2"/>
<comment type="caution">
    <text evidence="1">The sequence shown here is derived from an EMBL/GenBank/DDBJ whole genome shotgun (WGS) entry which is preliminary data.</text>
</comment>
<protein>
    <recommendedName>
        <fullName evidence="3">Helix-turn-helix domain-containing protein</fullName>
    </recommendedName>
</protein>
<dbReference type="Proteomes" id="UP000269265">
    <property type="component" value="Unassembled WGS sequence"/>
</dbReference>
<evidence type="ECO:0000313" key="2">
    <source>
        <dbReference type="Proteomes" id="UP000269265"/>
    </source>
</evidence>
<dbReference type="EMBL" id="RSED01000001">
    <property type="protein sequence ID" value="RRS06401.1"/>
    <property type="molecule type" value="Genomic_DNA"/>
</dbReference>